<evidence type="ECO:0000313" key="7">
    <source>
        <dbReference type="Proteomes" id="UP000228626"/>
    </source>
</evidence>
<organism evidence="6 7">
    <name type="scientific">Candidatus Falkowbacteria bacterium CG10_big_fil_rev_8_21_14_0_10_43_10</name>
    <dbReference type="NCBI Taxonomy" id="1974567"/>
    <lineage>
        <taxon>Bacteria</taxon>
        <taxon>Candidatus Falkowiibacteriota</taxon>
    </lineage>
</organism>
<dbReference type="InterPro" id="IPR051046">
    <property type="entry name" value="MurCDEF_CellWall_CoF430Synth"/>
</dbReference>
<dbReference type="InterPro" id="IPR013221">
    <property type="entry name" value="Mur_ligase_cen"/>
</dbReference>
<keyword evidence="3" id="KW-0067">ATP-binding</keyword>
<proteinExistence type="predicted"/>
<dbReference type="GO" id="GO:0005524">
    <property type="term" value="F:ATP binding"/>
    <property type="evidence" value="ECO:0007669"/>
    <property type="project" value="UniProtKB-KW"/>
</dbReference>
<protein>
    <recommendedName>
        <fullName evidence="8">UDP-N-acetylmuramoyl-tripeptide--D-alanyl-D-alanine ligase</fullName>
    </recommendedName>
</protein>
<dbReference type="PANTHER" id="PTHR43024:SF1">
    <property type="entry name" value="UDP-N-ACETYLMURAMOYL-TRIPEPTIDE--D-ALANYL-D-ALANINE LIGASE"/>
    <property type="match status" value="1"/>
</dbReference>
<evidence type="ECO:0000256" key="3">
    <source>
        <dbReference type="ARBA" id="ARBA00022840"/>
    </source>
</evidence>
<evidence type="ECO:0008006" key="8">
    <source>
        <dbReference type="Google" id="ProtNLM"/>
    </source>
</evidence>
<reference evidence="7" key="1">
    <citation type="submission" date="2017-09" db="EMBL/GenBank/DDBJ databases">
        <title>Depth-based differentiation of microbial function through sediment-hosted aquifers and enrichment of novel symbionts in the deep terrestrial subsurface.</title>
        <authorList>
            <person name="Probst A.J."/>
            <person name="Ladd B."/>
            <person name="Jarett J.K."/>
            <person name="Geller-Mcgrath D.E."/>
            <person name="Sieber C.M.K."/>
            <person name="Emerson J.B."/>
            <person name="Anantharaman K."/>
            <person name="Thomas B.C."/>
            <person name="Malmstrom R."/>
            <person name="Stieglmeier M."/>
            <person name="Klingl A."/>
            <person name="Woyke T."/>
            <person name="Ryan C.M."/>
            <person name="Banfield J.F."/>
        </authorList>
    </citation>
    <scope>NUCLEOTIDE SEQUENCE [LARGE SCALE GENOMIC DNA]</scope>
</reference>
<name>A0A2H0V1U7_9BACT</name>
<sequence>MRRDYFMKKLLQLKLKIFAKLILWKYKPRIIGITGSVGKTSAKEAVYTVLASKYNVRRSSGNYNNEIGLPLTIIGAESPGKNIGGWVAVVLRAVRLILLRDRSYPRILILEMGVDRPKDMKYLLKIVKPYIGIVTKVDAVHLENFKKLSDIKEEKERLVAGLDKDGWAILNIDDQSVAGMKNKAAAKKITYGFNKKADITADYVNFSYSGNSRDINNLQGISFKVSYQGAVVPILMPRSLGTGQVYAALAAVAVGGIYGINMVEAAQALKKFNPPKGRTNLIKGIKNSIIIDDSYNAAPASTSVALDLLSKVPLAAGRRRVAVLGDMLELGYMSIKSHQEIGRQAARLGIDILITVGERARDIARAAEKAGTDGNHIFNFDNSDEAKKFIEDRIKPGDLILVKGSQRIRMEKIVKEIMAEPEQAGELLVRQSKEWLKK</sequence>
<comment type="caution">
    <text evidence="6">The sequence shown here is derived from an EMBL/GenBank/DDBJ whole genome shotgun (WGS) entry which is preliminary data.</text>
</comment>
<dbReference type="SUPFAM" id="SSF53623">
    <property type="entry name" value="MurD-like peptide ligases, catalytic domain"/>
    <property type="match status" value="1"/>
</dbReference>
<gene>
    <name evidence="6" type="ORF">COT99_02945</name>
</gene>
<feature type="domain" description="Mur ligase C-terminal" evidence="4">
    <location>
        <begin position="277"/>
        <end position="405"/>
    </location>
</feature>
<dbReference type="InterPro" id="IPR004101">
    <property type="entry name" value="Mur_ligase_C"/>
</dbReference>
<dbReference type="SUPFAM" id="SSF53244">
    <property type="entry name" value="MurD-like peptide ligases, peptide-binding domain"/>
    <property type="match status" value="1"/>
</dbReference>
<feature type="domain" description="Mur ligase central" evidence="5">
    <location>
        <begin position="33"/>
        <end position="73"/>
    </location>
</feature>
<dbReference type="Gene3D" id="3.90.190.20">
    <property type="entry name" value="Mur ligase, C-terminal domain"/>
    <property type="match status" value="1"/>
</dbReference>
<dbReference type="EMBL" id="PFAR01000035">
    <property type="protein sequence ID" value="PIR93063.1"/>
    <property type="molecule type" value="Genomic_DNA"/>
</dbReference>
<dbReference type="InterPro" id="IPR036615">
    <property type="entry name" value="Mur_ligase_C_dom_sf"/>
</dbReference>
<feature type="domain" description="Mur ligase central" evidence="5">
    <location>
        <begin position="105"/>
        <end position="254"/>
    </location>
</feature>
<dbReference type="Pfam" id="PF02875">
    <property type="entry name" value="Mur_ligase_C"/>
    <property type="match status" value="1"/>
</dbReference>
<evidence type="ECO:0000256" key="2">
    <source>
        <dbReference type="ARBA" id="ARBA00022741"/>
    </source>
</evidence>
<evidence type="ECO:0000259" key="4">
    <source>
        <dbReference type="Pfam" id="PF02875"/>
    </source>
</evidence>
<keyword evidence="2" id="KW-0547">Nucleotide-binding</keyword>
<dbReference type="Proteomes" id="UP000228626">
    <property type="component" value="Unassembled WGS sequence"/>
</dbReference>
<dbReference type="InterPro" id="IPR036565">
    <property type="entry name" value="Mur-like_cat_sf"/>
</dbReference>
<accession>A0A2H0V1U7</accession>
<keyword evidence="1" id="KW-0436">Ligase</keyword>
<dbReference type="AlphaFoldDB" id="A0A2H0V1U7"/>
<evidence type="ECO:0000313" key="6">
    <source>
        <dbReference type="EMBL" id="PIR93063.1"/>
    </source>
</evidence>
<evidence type="ECO:0000259" key="5">
    <source>
        <dbReference type="Pfam" id="PF08245"/>
    </source>
</evidence>
<dbReference type="Gene3D" id="3.40.1190.10">
    <property type="entry name" value="Mur-like, catalytic domain"/>
    <property type="match status" value="1"/>
</dbReference>
<dbReference type="PANTHER" id="PTHR43024">
    <property type="entry name" value="UDP-N-ACETYLMURAMOYL-TRIPEPTIDE--D-ALANYL-D-ALANINE LIGASE"/>
    <property type="match status" value="1"/>
</dbReference>
<evidence type="ECO:0000256" key="1">
    <source>
        <dbReference type="ARBA" id="ARBA00022598"/>
    </source>
</evidence>
<dbReference type="GO" id="GO:0016881">
    <property type="term" value="F:acid-amino acid ligase activity"/>
    <property type="evidence" value="ECO:0007669"/>
    <property type="project" value="InterPro"/>
</dbReference>
<dbReference type="Pfam" id="PF08245">
    <property type="entry name" value="Mur_ligase_M"/>
    <property type="match status" value="2"/>
</dbReference>